<feature type="transmembrane region" description="Helical" evidence="1">
    <location>
        <begin position="43"/>
        <end position="60"/>
    </location>
</feature>
<dbReference type="Proteomes" id="UP000000305">
    <property type="component" value="Unassembled WGS sequence"/>
</dbReference>
<accession>E9HQ32</accession>
<keyword evidence="1" id="KW-1133">Transmembrane helix</keyword>
<gene>
    <name evidence="2" type="ORF">DAPPUDRAFT_302928</name>
</gene>
<evidence type="ECO:0000313" key="2">
    <source>
        <dbReference type="EMBL" id="EFX66129.1"/>
    </source>
</evidence>
<name>E9HQ32_DAPPU</name>
<evidence type="ECO:0000313" key="3">
    <source>
        <dbReference type="Proteomes" id="UP000000305"/>
    </source>
</evidence>
<keyword evidence="3" id="KW-1185">Reference proteome</keyword>
<keyword evidence="1" id="KW-0472">Membrane</keyword>
<protein>
    <submittedName>
        <fullName evidence="2">Uncharacterized protein</fullName>
    </submittedName>
</protein>
<dbReference type="HOGENOM" id="CLU_2123506_0_0_1"/>
<dbReference type="KEGG" id="dpx:DAPPUDRAFT_302928"/>
<proteinExistence type="predicted"/>
<dbReference type="InParanoid" id="E9HQ32"/>
<keyword evidence="1" id="KW-0812">Transmembrane</keyword>
<evidence type="ECO:0000256" key="1">
    <source>
        <dbReference type="SAM" id="Phobius"/>
    </source>
</evidence>
<reference evidence="2 3" key="1">
    <citation type="journal article" date="2011" name="Science">
        <title>The ecoresponsive genome of Daphnia pulex.</title>
        <authorList>
            <person name="Colbourne J.K."/>
            <person name="Pfrender M.E."/>
            <person name="Gilbert D."/>
            <person name="Thomas W.K."/>
            <person name="Tucker A."/>
            <person name="Oakley T.H."/>
            <person name="Tokishita S."/>
            <person name="Aerts A."/>
            <person name="Arnold G.J."/>
            <person name="Basu M.K."/>
            <person name="Bauer D.J."/>
            <person name="Caceres C.E."/>
            <person name="Carmel L."/>
            <person name="Casola C."/>
            <person name="Choi J.H."/>
            <person name="Detter J.C."/>
            <person name="Dong Q."/>
            <person name="Dusheyko S."/>
            <person name="Eads B.D."/>
            <person name="Frohlich T."/>
            <person name="Geiler-Samerotte K.A."/>
            <person name="Gerlach D."/>
            <person name="Hatcher P."/>
            <person name="Jogdeo S."/>
            <person name="Krijgsveld J."/>
            <person name="Kriventseva E.V."/>
            <person name="Kultz D."/>
            <person name="Laforsch C."/>
            <person name="Lindquist E."/>
            <person name="Lopez J."/>
            <person name="Manak J.R."/>
            <person name="Muller J."/>
            <person name="Pangilinan J."/>
            <person name="Patwardhan R.P."/>
            <person name="Pitluck S."/>
            <person name="Pritham E.J."/>
            <person name="Rechtsteiner A."/>
            <person name="Rho M."/>
            <person name="Rogozin I.B."/>
            <person name="Sakarya O."/>
            <person name="Salamov A."/>
            <person name="Schaack S."/>
            <person name="Shapiro H."/>
            <person name="Shiga Y."/>
            <person name="Skalitzky C."/>
            <person name="Smith Z."/>
            <person name="Souvorov A."/>
            <person name="Sung W."/>
            <person name="Tang Z."/>
            <person name="Tsuchiya D."/>
            <person name="Tu H."/>
            <person name="Vos H."/>
            <person name="Wang M."/>
            <person name="Wolf Y.I."/>
            <person name="Yamagata H."/>
            <person name="Yamada T."/>
            <person name="Ye Y."/>
            <person name="Shaw J.R."/>
            <person name="Andrews J."/>
            <person name="Crease T.J."/>
            <person name="Tang H."/>
            <person name="Lucas S.M."/>
            <person name="Robertson H.M."/>
            <person name="Bork P."/>
            <person name="Koonin E.V."/>
            <person name="Zdobnov E.M."/>
            <person name="Grigoriev I.V."/>
            <person name="Lynch M."/>
            <person name="Boore J.L."/>
        </authorList>
    </citation>
    <scope>NUCLEOTIDE SEQUENCE [LARGE SCALE GENOMIC DNA]</scope>
</reference>
<organism evidence="2 3">
    <name type="scientific">Daphnia pulex</name>
    <name type="common">Water flea</name>
    <dbReference type="NCBI Taxonomy" id="6669"/>
    <lineage>
        <taxon>Eukaryota</taxon>
        <taxon>Metazoa</taxon>
        <taxon>Ecdysozoa</taxon>
        <taxon>Arthropoda</taxon>
        <taxon>Crustacea</taxon>
        <taxon>Branchiopoda</taxon>
        <taxon>Diplostraca</taxon>
        <taxon>Cladocera</taxon>
        <taxon>Anomopoda</taxon>
        <taxon>Daphniidae</taxon>
        <taxon>Daphnia</taxon>
    </lineage>
</organism>
<sequence>MARDCYKTWRKWNLNSPLLRLVEGNNHTHTHKKKKRNLTRNRNFSLFLFFLWMCWMSFGARPSCTAHVSKDVQTYSDSMNEGAGSSGAIVYWNVNCFDYLNPSFLKKSCLSKNG</sequence>
<dbReference type="AlphaFoldDB" id="E9HQ32"/>
<dbReference type="EMBL" id="GL732714">
    <property type="protein sequence ID" value="EFX66129.1"/>
    <property type="molecule type" value="Genomic_DNA"/>
</dbReference>